<dbReference type="EMBL" id="MW862992">
    <property type="protein sequence ID" value="QWY82790.1"/>
    <property type="molecule type" value="Genomic_DNA"/>
</dbReference>
<accession>A0A8F3INL4</accession>
<feature type="region of interest" description="Disordered" evidence="2">
    <location>
        <begin position="1"/>
        <end position="20"/>
    </location>
</feature>
<evidence type="ECO:0000256" key="1">
    <source>
        <dbReference type="SAM" id="Coils"/>
    </source>
</evidence>
<evidence type="ECO:0000313" key="4">
    <source>
        <dbReference type="Proteomes" id="UP000693725"/>
    </source>
</evidence>
<evidence type="ECO:0000313" key="3">
    <source>
        <dbReference type="EMBL" id="QWY82790.1"/>
    </source>
</evidence>
<gene>
    <name evidence="3" type="primary">50</name>
    <name evidence="3" type="ORF">SEA_SILENTRX_50</name>
</gene>
<name>A0A8F3INL4_9CAUD</name>
<dbReference type="RefSeq" id="YP_010656431.1">
    <property type="nucleotide sequence ID" value="NC_070838.1"/>
</dbReference>
<keyword evidence="4" id="KW-1185">Reference proteome</keyword>
<keyword evidence="1" id="KW-0175">Coiled coil</keyword>
<organism evidence="3 4">
    <name type="scientific">Arthrobacter phage SilentRX</name>
    <dbReference type="NCBI Taxonomy" id="2836091"/>
    <lineage>
        <taxon>Viruses</taxon>
        <taxon>Duplodnaviria</taxon>
        <taxon>Heunggongvirae</taxon>
        <taxon>Uroviricota</taxon>
        <taxon>Caudoviricetes</taxon>
        <taxon>Silentrexvirus</taxon>
        <taxon>Silentrexvirus silentrx</taxon>
    </lineage>
</organism>
<sequence length="131" mass="14837">MSNYPDGVTDAHPHFNPSERPVTVSCTSDEALVIPSFLVKGELQRILDLTGHAANMAEVEEQLRLLLAEVSDNELEGTYECQWEGEVELPVSEEAEFDCPRCGVTQTTDTLPDERDPDDDYDRMRDERYDD</sequence>
<feature type="coiled-coil region" evidence="1">
    <location>
        <begin position="49"/>
        <end position="76"/>
    </location>
</feature>
<evidence type="ECO:0000256" key="2">
    <source>
        <dbReference type="SAM" id="MobiDB-lite"/>
    </source>
</evidence>
<dbReference type="KEGG" id="vg:77932308"/>
<protein>
    <submittedName>
        <fullName evidence="3">Uncharacterized protein</fullName>
    </submittedName>
</protein>
<dbReference type="Proteomes" id="UP000693725">
    <property type="component" value="Segment"/>
</dbReference>
<reference evidence="3" key="1">
    <citation type="submission" date="2021-04" db="EMBL/GenBank/DDBJ databases">
        <authorList>
            <person name="Edwards E.G."/>
            <person name="Siddiqui F.A."/>
            <person name="Anastasi R.E."/>
            <person name="Conroy D.J."/>
            <person name="Gerton T.J."/>
            <person name="Laizure I.E."/>
            <person name="Reynolds J.D."/>
            <person name="Ulker M."/>
            <person name="Ouellette S.K."/>
            <person name="Duggan K.O."/>
            <person name="Johnson K.C."/>
            <person name="MacLea K.S."/>
            <person name="Garlena R.A."/>
            <person name="Russell D.A."/>
            <person name="Jacobs-Sera D."/>
            <person name="Hatfull G.F."/>
        </authorList>
    </citation>
    <scope>NUCLEOTIDE SEQUENCE</scope>
</reference>
<proteinExistence type="predicted"/>
<feature type="region of interest" description="Disordered" evidence="2">
    <location>
        <begin position="94"/>
        <end position="131"/>
    </location>
</feature>
<dbReference type="GeneID" id="77932308"/>
<feature type="compositionally biased region" description="Basic and acidic residues" evidence="2">
    <location>
        <begin position="122"/>
        <end position="131"/>
    </location>
</feature>